<organism evidence="1 2">
    <name type="scientific">Lecanicillium saksenae</name>
    <dbReference type="NCBI Taxonomy" id="468837"/>
    <lineage>
        <taxon>Eukaryota</taxon>
        <taxon>Fungi</taxon>
        <taxon>Dikarya</taxon>
        <taxon>Ascomycota</taxon>
        <taxon>Pezizomycotina</taxon>
        <taxon>Sordariomycetes</taxon>
        <taxon>Hypocreomycetidae</taxon>
        <taxon>Hypocreales</taxon>
        <taxon>Cordycipitaceae</taxon>
        <taxon>Lecanicillium</taxon>
    </lineage>
</organism>
<gene>
    <name evidence="1" type="ORF">NLG97_g4946</name>
</gene>
<evidence type="ECO:0000313" key="2">
    <source>
        <dbReference type="Proteomes" id="UP001148737"/>
    </source>
</evidence>
<accession>A0ACC1QX21</accession>
<dbReference type="Proteomes" id="UP001148737">
    <property type="component" value="Unassembled WGS sequence"/>
</dbReference>
<proteinExistence type="predicted"/>
<sequence length="1137" mass="129326">MSSSSSQKESQELQDSASGSVATMQFSSEGDLADQQSLTVVTTPSVRPPAQLAEPYEDVVADDEIPTVWSDFFLEKKSGFVAAIAKLEQEHRESKIGTLRKKLSLKASESTTMTVDEALSRVSDLGSLGQEIGLLVKQFSQNHGQETGFLDRAIRRLLRGAARVQEFQNGISVALQATPGAIGCLPWGIMLLVIQFSCLYTQSAQALQNAMRILSETNEILPSLEGDVHLYHWSVELRKRLVSIFESYLELCITIIKFSTKFNHPLHRSRVSDTPNREIEALQQKISFDIEIFDREVSQVHRIHETQTGKRVLESTYGYAKASEERDLASLEAIDSLQDHVLRGNQAIIQRIEQYELPTRQHKSEVSLPVRTLAMIRNAGLKGREELLNELHRRLIQENDCTDLPATCCLKGRGGMGKTEAAVEFAYRHQDHWEAGIFWVAADTNQETELTRTFLDIGVALGIIYGDTFDDRDVFKVKQWLQDTGTIASLGRIWPSHTNAAGCAILVTSQLGISSHFVRRTIDIQDLTPDEGLEILLDDTEVSNLSRQDRDVALKIFIELGGCPLFLSLAREYRRNLQLSLTDYLAQVRGSSNIPLAACEAEEVSGDWRYTKAATKAFELSLRQVEQWAPEARQLLDMLAFMHEDVSEFILRNQPSKRLQANSTSESFESDRKYFENINRLSRAGLVKVMGGSNKRSIRIHRDIQRALQMELNQDSARMEAAFERALNHLRANFAEPSPLQIPSAVTSAALRLVLPHVLSVLTCFERAYPRLKHNMLFARLVIDVGGMDCYDRGLIKESYRLSTAVESILKPSQSQVTDNLLSDALVIQGLCTDFMALSKREEGLSIRQKCLDIRRRNFRMIPKNEVKLDDKIRLYNCYTDLVCSLQQMNDFDQVRGLLDECHQNYKEWGSESECAYEYSKYYNQMAYVRLYENESDEAVALARRGYELAELSASGTNYPWLYKFDYANLLWQHGEFRQRAFEELQVMVDEHSRVLSDSYSEILALGMEQNLGVMAFYLGELDLAGSKLRGLAERALQCEAWPQENVVRGNYYLSLVLKAQDPASQEALDMEREAIRQLMKFLEKDTRGMLETYGTNYPLLFDYLVHWEFRLNTPRRPKVSPPPRPTTSWWWACVLL</sequence>
<evidence type="ECO:0000313" key="1">
    <source>
        <dbReference type="EMBL" id="KAJ3493113.1"/>
    </source>
</evidence>
<name>A0ACC1QX21_9HYPO</name>
<keyword evidence="2" id="KW-1185">Reference proteome</keyword>
<dbReference type="EMBL" id="JANAKD010000521">
    <property type="protein sequence ID" value="KAJ3493113.1"/>
    <property type="molecule type" value="Genomic_DNA"/>
</dbReference>
<protein>
    <submittedName>
        <fullName evidence="1">Uncharacterized protein</fullName>
    </submittedName>
</protein>
<reference evidence="1" key="1">
    <citation type="submission" date="2022-07" db="EMBL/GenBank/DDBJ databases">
        <title>Genome Sequence of Lecanicillium saksenae.</title>
        <authorList>
            <person name="Buettner E."/>
        </authorList>
    </citation>
    <scope>NUCLEOTIDE SEQUENCE</scope>
    <source>
        <strain evidence="1">VT-O1</strain>
    </source>
</reference>
<comment type="caution">
    <text evidence="1">The sequence shown here is derived from an EMBL/GenBank/DDBJ whole genome shotgun (WGS) entry which is preliminary data.</text>
</comment>